<dbReference type="RefSeq" id="WP_148663994.1">
    <property type="nucleotide sequence ID" value="NZ_CP022946.1"/>
</dbReference>
<sequence>MGDTRLNQCLSNEITYRIANPLKRSQIMIGIFDSDNENIKLVSKENYNVYSFKIDPANISTELLFSDDEIKTVLDGKRLFIGSEFDSTSKYHLIENFHIGGKAHTKASNRIIIDKDIYKGNNIACISKECFAQAIYNGQIQISDASWENFRHIFEKISEIIDSNQVAGSENGK</sequence>
<organism evidence="1 2">
    <name type="scientific">Francisella orientalis</name>
    <dbReference type="NCBI Taxonomy" id="299583"/>
    <lineage>
        <taxon>Bacteria</taxon>
        <taxon>Pseudomonadati</taxon>
        <taxon>Pseudomonadota</taxon>
        <taxon>Gammaproteobacteria</taxon>
        <taxon>Thiotrichales</taxon>
        <taxon>Francisellaceae</taxon>
        <taxon>Francisella</taxon>
    </lineage>
</organism>
<dbReference type="Proteomes" id="UP000035930">
    <property type="component" value="Chromosome"/>
</dbReference>
<gene>
    <name evidence="1" type="ORF">FNO190_1891</name>
</gene>
<reference evidence="1" key="1">
    <citation type="submission" date="2017-08" db="EMBL/GenBank/DDBJ databases">
        <title>Complete Genome Sequence of Francisella noatunensis subsp. orientalis strain FNO190.</title>
        <authorList>
            <person name="Pereira F.L."/>
            <person name="Goncalves L.A."/>
            <person name="Guilherme T.C."/>
            <person name="Soares S.C."/>
            <person name="Dorella F.A."/>
            <person name="Carvalho A.F."/>
            <person name="Leibowitz M.P."/>
            <person name="Leal C.A.G."/>
            <person name="Azevedo V.A.C."/>
            <person name="Figueiredo H.C.P."/>
        </authorList>
    </citation>
    <scope>NUCLEOTIDE SEQUENCE</scope>
    <source>
        <strain evidence="1">FNO190</strain>
    </source>
</reference>
<proteinExistence type="predicted"/>
<dbReference type="EMBL" id="CP011923">
    <property type="protein sequence ID" value="AKN89435.1"/>
    <property type="molecule type" value="Genomic_DNA"/>
</dbReference>
<evidence type="ECO:0000313" key="2">
    <source>
        <dbReference type="Proteomes" id="UP000035930"/>
    </source>
</evidence>
<evidence type="ECO:0000313" key="1">
    <source>
        <dbReference type="EMBL" id="AKN89435.1"/>
    </source>
</evidence>
<protein>
    <submittedName>
        <fullName evidence="1">Uncharacterized protein</fullName>
    </submittedName>
</protein>
<accession>A0ABN4H6D7</accession>
<keyword evidence="2" id="KW-1185">Reference proteome</keyword>
<name>A0ABN4H6D7_9GAMM</name>